<dbReference type="SUPFAM" id="SSF53474">
    <property type="entry name" value="alpha/beta-Hydrolases"/>
    <property type="match status" value="1"/>
</dbReference>
<evidence type="ECO:0000256" key="2">
    <source>
        <dbReference type="ARBA" id="ARBA00022801"/>
    </source>
</evidence>
<accession>A0A368YBE1</accession>
<dbReference type="GO" id="GO:0016788">
    <property type="term" value="F:hydrolase activity, acting on ester bonds"/>
    <property type="evidence" value="ECO:0007669"/>
    <property type="project" value="TreeGrafter"/>
</dbReference>
<dbReference type="Gene3D" id="3.40.50.1820">
    <property type="entry name" value="alpha/beta hydrolase"/>
    <property type="match status" value="1"/>
</dbReference>
<protein>
    <recommendedName>
        <fullName evidence="5">Esterase</fullName>
    </recommendedName>
</protein>
<proteinExistence type="inferred from homology"/>
<dbReference type="InterPro" id="IPR029058">
    <property type="entry name" value="AB_hydrolase_fold"/>
</dbReference>
<dbReference type="AlphaFoldDB" id="A0A368YBE1"/>
<dbReference type="EMBL" id="QPJK01000001">
    <property type="protein sequence ID" value="RCW75514.1"/>
    <property type="molecule type" value="Genomic_DNA"/>
</dbReference>
<evidence type="ECO:0008006" key="5">
    <source>
        <dbReference type="Google" id="ProtNLM"/>
    </source>
</evidence>
<evidence type="ECO:0000313" key="4">
    <source>
        <dbReference type="Proteomes" id="UP000252884"/>
    </source>
</evidence>
<dbReference type="Proteomes" id="UP000252884">
    <property type="component" value="Unassembled WGS sequence"/>
</dbReference>
<gene>
    <name evidence="3" type="ORF">DES41_101106</name>
</gene>
<name>A0A368YBE1_9BURK</name>
<comment type="caution">
    <text evidence="3">The sequence shown here is derived from an EMBL/GenBank/DDBJ whole genome shotgun (WGS) entry which is preliminary data.</text>
</comment>
<sequence length="280" mass="30014">MSGDWLAFELPGARTRRWPARANGQAYRISVWVPPGTPPPGGFPAICVLDANALFGTFVELVRRSSRRPDATGIVPTAVVGIAHDGDELFAEALRRRDFTAGPAAGEPAPAAGSVGGAPAFLSFIADELMPALRAELPLDAARQALFGHSLAGHFVLQALAARPQAFRTWAAVSPSVWWDEAGLRAALAAALPGQPDLRVFMAAGAWEDEVPPWQRQHPGYEQLVARRAQRRMVGSAQALAEDLQAWLGADRLAFRVFPDEDHASVVMVAAQRVLRFCGG</sequence>
<comment type="similarity">
    <text evidence="1">Belongs to the esterase D family.</text>
</comment>
<dbReference type="PANTHER" id="PTHR40841:SF2">
    <property type="entry name" value="SIDEROPHORE-DEGRADING ESTERASE (EUROFUNG)"/>
    <property type="match status" value="1"/>
</dbReference>
<dbReference type="Pfam" id="PF00756">
    <property type="entry name" value="Esterase"/>
    <property type="match status" value="1"/>
</dbReference>
<organism evidence="3 4">
    <name type="scientific">Pseudorhodoferax soli</name>
    <dbReference type="NCBI Taxonomy" id="545864"/>
    <lineage>
        <taxon>Bacteria</taxon>
        <taxon>Pseudomonadati</taxon>
        <taxon>Pseudomonadota</taxon>
        <taxon>Betaproteobacteria</taxon>
        <taxon>Burkholderiales</taxon>
        <taxon>Comamonadaceae</taxon>
    </lineage>
</organism>
<keyword evidence="2" id="KW-0378">Hydrolase</keyword>
<evidence type="ECO:0000313" key="3">
    <source>
        <dbReference type="EMBL" id="RCW75514.1"/>
    </source>
</evidence>
<dbReference type="InterPro" id="IPR052558">
    <property type="entry name" value="Siderophore_Hydrolase_D"/>
</dbReference>
<keyword evidence="4" id="KW-1185">Reference proteome</keyword>
<dbReference type="PANTHER" id="PTHR40841">
    <property type="entry name" value="SIDEROPHORE TRIACETYLFUSARININE C ESTERASE"/>
    <property type="match status" value="1"/>
</dbReference>
<dbReference type="InterPro" id="IPR000801">
    <property type="entry name" value="Esterase-like"/>
</dbReference>
<evidence type="ECO:0000256" key="1">
    <source>
        <dbReference type="ARBA" id="ARBA00005622"/>
    </source>
</evidence>
<dbReference type="RefSeq" id="WP_170168058.1">
    <property type="nucleotide sequence ID" value="NZ_QPJK01000001.1"/>
</dbReference>
<reference evidence="3 4" key="1">
    <citation type="submission" date="2018-07" db="EMBL/GenBank/DDBJ databases">
        <title>Genomic Encyclopedia of Type Strains, Phase IV (KMG-IV): sequencing the most valuable type-strain genomes for metagenomic binning, comparative biology and taxonomic classification.</title>
        <authorList>
            <person name="Goeker M."/>
        </authorList>
    </citation>
    <scope>NUCLEOTIDE SEQUENCE [LARGE SCALE GENOMIC DNA]</scope>
    <source>
        <strain evidence="3 4">DSM 21634</strain>
    </source>
</reference>